<dbReference type="InterPro" id="IPR010158">
    <property type="entry name" value="Amidase_Cbmase"/>
</dbReference>
<dbReference type="PIRSF" id="PIRSF001235">
    <property type="entry name" value="Amidase_carbamoylase"/>
    <property type="match status" value="1"/>
</dbReference>
<dbReference type="InterPro" id="IPR002933">
    <property type="entry name" value="Peptidase_M20"/>
</dbReference>
<keyword evidence="3" id="KW-0479">Metal-binding</keyword>
<dbReference type="Proteomes" id="UP000251558">
    <property type="component" value="Unassembled WGS sequence"/>
</dbReference>
<feature type="binding site" evidence="3">
    <location>
        <position position="101"/>
    </location>
    <ligand>
        <name>Zn(2+)</name>
        <dbReference type="ChEBI" id="CHEBI:29105"/>
        <label>1</label>
    </ligand>
</feature>
<comment type="caution">
    <text evidence="5">The sequence shown here is derived from an EMBL/GenBank/DDBJ whole genome shotgun (WGS) entry which is preliminary data.</text>
</comment>
<feature type="binding site" evidence="3">
    <location>
        <position position="136"/>
    </location>
    <ligand>
        <name>Zn(2+)</name>
        <dbReference type="ChEBI" id="CHEBI:29105"/>
        <label>2</label>
    </ligand>
</feature>
<proteinExistence type="inferred from homology"/>
<dbReference type="Pfam" id="PF07687">
    <property type="entry name" value="M20_dimer"/>
    <property type="match status" value="1"/>
</dbReference>
<accession>A0A330I407</accession>
<comment type="cofactor">
    <cofactor evidence="3">
        <name>Zn(2+)</name>
        <dbReference type="ChEBI" id="CHEBI:29105"/>
    </cofactor>
    <text evidence="3">Binds 2 Zn(2+) ions per subunit.</text>
</comment>
<dbReference type="AlphaFoldDB" id="A0A330I407"/>
<sequence>MLASLYSRMALGCVEANRFLASVERLATFGLRADGGVERQALSEQEIEARKFLIGRARALGCKVEIDPCGNLFFTRAGAKLVPPVVMGSHIDTQPMGGRLDGAYGVLAGFEVLAALDDASIETSRPVTVVAWTNEEGSRFKPGAMGSGAFVEPSLLEHYQHAVGVDGVIFGEALAEARSAIEGALDCAPGFAMHAYLEAHIEQGPVLEQSGHSLAVVTGIQGVRWYEVRCQGCAAHAGTTPMSMRRDAVVLANNYLKRIVDLSGELSAQDIRITCGRWNVTPNSINTIASEALFTLDVRSPNYAGLDRFEATLEAERNMVENQALITIDRILEKAPTAFDERLQTLLARACQAATGTDPIRIMSGAFHDALHLAGHCPTAMIFVPSIGGVSHNPAEATQPDDLVLGVQALAYAVTSLAI</sequence>
<feature type="domain" description="Peptidase M20 dimerisation" evidence="4">
    <location>
        <begin position="219"/>
        <end position="316"/>
    </location>
</feature>
<dbReference type="GO" id="GO:0046872">
    <property type="term" value="F:metal ion binding"/>
    <property type="evidence" value="ECO:0007669"/>
    <property type="project" value="UniProtKB-KW"/>
</dbReference>
<gene>
    <name evidence="5" type="ORF">DPM33_04495</name>
</gene>
<dbReference type="SUPFAM" id="SSF55031">
    <property type="entry name" value="Bacterial exopeptidase dimerisation domain"/>
    <property type="match status" value="1"/>
</dbReference>
<name>A0A330I407_9HYPH</name>
<keyword evidence="6" id="KW-1185">Reference proteome</keyword>
<evidence type="ECO:0000259" key="4">
    <source>
        <dbReference type="Pfam" id="PF07687"/>
    </source>
</evidence>
<dbReference type="NCBIfam" id="TIGR01879">
    <property type="entry name" value="hydantase"/>
    <property type="match status" value="1"/>
</dbReference>
<dbReference type="OrthoDB" id="9808195at2"/>
<dbReference type="SUPFAM" id="SSF53187">
    <property type="entry name" value="Zn-dependent exopeptidases"/>
    <property type="match status" value="1"/>
</dbReference>
<keyword evidence="3" id="KW-0862">Zinc</keyword>
<dbReference type="Pfam" id="PF01546">
    <property type="entry name" value="Peptidase_M20"/>
    <property type="match status" value="1"/>
</dbReference>
<keyword evidence="2 5" id="KW-0378">Hydrolase</keyword>
<feature type="binding site" evidence="3">
    <location>
        <position position="200"/>
    </location>
    <ligand>
        <name>Zn(2+)</name>
        <dbReference type="ChEBI" id="CHEBI:29105"/>
        <label>1</label>
    </ligand>
</feature>
<protein>
    <submittedName>
        <fullName evidence="5">Zn-dependent hydrolase</fullName>
    </submittedName>
</protein>
<dbReference type="EMBL" id="QMBP01000002">
    <property type="protein sequence ID" value="RAZ91757.1"/>
    <property type="molecule type" value="Genomic_DNA"/>
</dbReference>
<evidence type="ECO:0000313" key="6">
    <source>
        <dbReference type="Proteomes" id="UP000251558"/>
    </source>
</evidence>
<reference evidence="5 6" key="2">
    <citation type="submission" date="2018-07" db="EMBL/GenBank/DDBJ databases">
        <title>Diversity of Mesorhizobium strains in Brazil.</title>
        <authorList>
            <person name="Helene L.C.F."/>
            <person name="Dall'Agnol R."/>
            <person name="Delamuta J.R.M."/>
            <person name="Hungria M."/>
        </authorList>
    </citation>
    <scope>NUCLEOTIDE SEQUENCE [LARGE SCALE GENOMIC DNA]</scope>
    <source>
        <strain evidence="5 6">AC99b</strain>
    </source>
</reference>
<dbReference type="PANTHER" id="PTHR32494:SF5">
    <property type="entry name" value="ALLANTOATE AMIDOHYDROLASE"/>
    <property type="match status" value="1"/>
</dbReference>
<evidence type="ECO:0000256" key="3">
    <source>
        <dbReference type="PIRSR" id="PIRSR001235-1"/>
    </source>
</evidence>
<dbReference type="GO" id="GO:0016813">
    <property type="term" value="F:hydrolase activity, acting on carbon-nitrogen (but not peptide) bonds, in linear amidines"/>
    <property type="evidence" value="ECO:0007669"/>
    <property type="project" value="InterPro"/>
</dbReference>
<dbReference type="Gene3D" id="3.30.70.360">
    <property type="match status" value="1"/>
</dbReference>
<comment type="similarity">
    <text evidence="1">Belongs to the peptidase M20 family.</text>
</comment>
<evidence type="ECO:0000313" key="5">
    <source>
        <dbReference type="EMBL" id="RAZ91757.1"/>
    </source>
</evidence>
<feature type="binding site" evidence="3">
    <location>
        <position position="392"/>
    </location>
    <ligand>
        <name>Zn(2+)</name>
        <dbReference type="ChEBI" id="CHEBI:29105"/>
        <label>2</label>
    </ligand>
</feature>
<organism evidence="5 6">
    <name type="scientific">Mesorhizobium hawassense</name>
    <dbReference type="NCBI Taxonomy" id="1209954"/>
    <lineage>
        <taxon>Bacteria</taxon>
        <taxon>Pseudomonadati</taxon>
        <taxon>Pseudomonadota</taxon>
        <taxon>Alphaproteobacteria</taxon>
        <taxon>Hyphomicrobiales</taxon>
        <taxon>Phyllobacteriaceae</taxon>
        <taxon>Mesorhizobium</taxon>
    </lineage>
</organism>
<feature type="binding site" evidence="3">
    <location>
        <position position="90"/>
    </location>
    <ligand>
        <name>Zn(2+)</name>
        <dbReference type="ChEBI" id="CHEBI:29105"/>
        <label>1</label>
    </ligand>
</feature>
<feature type="binding site" evidence="3">
    <location>
        <position position="101"/>
    </location>
    <ligand>
        <name>Zn(2+)</name>
        <dbReference type="ChEBI" id="CHEBI:29105"/>
        <label>2</label>
    </ligand>
</feature>
<evidence type="ECO:0000256" key="1">
    <source>
        <dbReference type="ARBA" id="ARBA00006153"/>
    </source>
</evidence>
<reference evidence="6" key="1">
    <citation type="submission" date="2018-06" db="EMBL/GenBank/DDBJ databases">
        <authorList>
            <person name="Helene L.C."/>
            <person name="Dall'Agnol R."/>
            <person name="Delamuta J.R."/>
            <person name="Hungria M."/>
        </authorList>
    </citation>
    <scope>NUCLEOTIDE SEQUENCE [LARGE SCALE GENOMIC DNA]</scope>
    <source>
        <strain evidence="6">AC99b</strain>
    </source>
</reference>
<dbReference type="Gene3D" id="3.40.630.10">
    <property type="entry name" value="Zn peptidases"/>
    <property type="match status" value="1"/>
</dbReference>
<dbReference type="InterPro" id="IPR011650">
    <property type="entry name" value="Peptidase_M20_dimer"/>
</dbReference>
<dbReference type="InterPro" id="IPR036264">
    <property type="entry name" value="Bact_exopeptidase_dim_dom"/>
</dbReference>
<dbReference type="CDD" id="cd03884">
    <property type="entry name" value="M20_bAS"/>
    <property type="match status" value="1"/>
</dbReference>
<evidence type="ECO:0000256" key="2">
    <source>
        <dbReference type="ARBA" id="ARBA00022801"/>
    </source>
</evidence>
<dbReference type="PANTHER" id="PTHR32494">
    <property type="entry name" value="ALLANTOATE DEIMINASE-RELATED"/>
    <property type="match status" value="1"/>
</dbReference>